<evidence type="ECO:0000313" key="3">
    <source>
        <dbReference type="Proteomes" id="UP000035721"/>
    </source>
</evidence>
<sequence>MMLIARSAGVSVREVRRVTDGQGPFPRSRHTRSLAVGKDTVQEWVARRRAGESAASIARTEKLSARLVRERLAPHEPREGPGTGLMGINDAAPLLRLPSSTIAQWSAKRFLPEPATGPETDTTDGTATHCWPGPTASASRPARHAVPAPRTWHGTRAWRTAPLPGQWNQERWFTSGDHSHRLGSSQPR</sequence>
<protein>
    <submittedName>
        <fullName evidence="2">Uncharacterized protein</fullName>
    </submittedName>
</protein>
<proteinExistence type="predicted"/>
<name>A0A077M4F7_9MICO</name>
<keyword evidence="3" id="KW-1185">Reference proteome</keyword>
<dbReference type="EMBL" id="CAJB01000330">
    <property type="protein sequence ID" value="CCH79014.1"/>
    <property type="molecule type" value="Genomic_DNA"/>
</dbReference>
<reference evidence="2 3" key="1">
    <citation type="journal article" date="2013" name="ISME J.">
        <title>A metabolic model for members of the genus Tetrasphaera involved in enhanced biological phosphorus removal.</title>
        <authorList>
            <person name="Kristiansen R."/>
            <person name="Nguyen H.T.T."/>
            <person name="Saunders A.M."/>
            <person name="Nielsen J.L."/>
            <person name="Wimmer R."/>
            <person name="Le V.Q."/>
            <person name="McIlroy S.J."/>
            <person name="Petrovski S."/>
            <person name="Seviour R.J."/>
            <person name="Calteau A."/>
            <person name="Nielsen K.L."/>
            <person name="Nielsen P.H."/>
        </authorList>
    </citation>
    <scope>NUCLEOTIDE SEQUENCE [LARGE SCALE GENOMIC DNA]</scope>
    <source>
        <strain evidence="2 3">T1-X7</strain>
    </source>
</reference>
<gene>
    <name evidence="2" type="ORF">BN12_3960006</name>
</gene>
<feature type="region of interest" description="Disordered" evidence="1">
    <location>
        <begin position="112"/>
        <end position="188"/>
    </location>
</feature>
<evidence type="ECO:0000256" key="1">
    <source>
        <dbReference type="SAM" id="MobiDB-lite"/>
    </source>
</evidence>
<comment type="caution">
    <text evidence="2">The sequence shown here is derived from an EMBL/GenBank/DDBJ whole genome shotgun (WGS) entry which is preliminary data.</text>
</comment>
<evidence type="ECO:0000313" key="2">
    <source>
        <dbReference type="EMBL" id="CCH79014.1"/>
    </source>
</evidence>
<dbReference type="Proteomes" id="UP000035721">
    <property type="component" value="Unassembled WGS sequence"/>
</dbReference>
<dbReference type="AlphaFoldDB" id="A0A077M4F7"/>
<organism evidence="2 3">
    <name type="scientific">Nostocoides japonicum T1-X7</name>
    <dbReference type="NCBI Taxonomy" id="1194083"/>
    <lineage>
        <taxon>Bacteria</taxon>
        <taxon>Bacillati</taxon>
        <taxon>Actinomycetota</taxon>
        <taxon>Actinomycetes</taxon>
        <taxon>Micrococcales</taxon>
        <taxon>Intrasporangiaceae</taxon>
        <taxon>Nostocoides</taxon>
    </lineage>
</organism>
<accession>A0A077M4F7</accession>